<dbReference type="SUPFAM" id="SSF47175">
    <property type="entry name" value="Cytochromes"/>
    <property type="match status" value="1"/>
</dbReference>
<dbReference type="EMBL" id="SJPU01000003">
    <property type="protein sequence ID" value="TWU10439.1"/>
    <property type="molecule type" value="Genomic_DNA"/>
</dbReference>
<keyword evidence="1" id="KW-0732">Signal</keyword>
<protein>
    <recommendedName>
        <fullName evidence="4">Cytochrome C</fullName>
    </recommendedName>
</protein>
<comment type="caution">
    <text evidence="2">The sequence shown here is derived from an EMBL/GenBank/DDBJ whole genome shotgun (WGS) entry which is preliminary data.</text>
</comment>
<dbReference type="RefSeq" id="WP_146408900.1">
    <property type="nucleotide sequence ID" value="NZ_SJPU01000003.1"/>
</dbReference>
<gene>
    <name evidence="2" type="ORF">Poly21_43430</name>
</gene>
<feature type="chain" id="PRO_5023060889" description="Cytochrome C" evidence="1">
    <location>
        <begin position="28"/>
        <end position="318"/>
    </location>
</feature>
<dbReference type="Pfam" id="PF01322">
    <property type="entry name" value="Cytochrom_C_2"/>
    <property type="match status" value="1"/>
</dbReference>
<dbReference type="Proteomes" id="UP000319908">
    <property type="component" value="Unassembled WGS sequence"/>
</dbReference>
<proteinExistence type="predicted"/>
<name>A0A5C6BGP3_9BACT</name>
<dbReference type="PROSITE" id="PS51009">
    <property type="entry name" value="CYTCII"/>
    <property type="match status" value="1"/>
</dbReference>
<dbReference type="InterPro" id="IPR002321">
    <property type="entry name" value="Cyt_c_II"/>
</dbReference>
<dbReference type="GO" id="GO:0005506">
    <property type="term" value="F:iron ion binding"/>
    <property type="evidence" value="ECO:0007669"/>
    <property type="project" value="InterPro"/>
</dbReference>
<dbReference type="OrthoDB" id="290618at2"/>
<dbReference type="Gene3D" id="1.20.120.10">
    <property type="entry name" value="Cytochrome c/b562"/>
    <property type="match status" value="1"/>
</dbReference>
<evidence type="ECO:0000313" key="3">
    <source>
        <dbReference type="Proteomes" id="UP000319908"/>
    </source>
</evidence>
<reference evidence="2 3" key="1">
    <citation type="journal article" date="2020" name="Antonie Van Leeuwenhoek">
        <title>Rhodopirellula heiligendammensis sp. nov., Rhodopirellula pilleata sp. nov., and Rhodopirellula solitaria sp. nov. isolated from natural or artificial marine surfaces in Northern Germany and California, USA, and emended description of the genus Rhodopirellula.</title>
        <authorList>
            <person name="Kallscheuer N."/>
            <person name="Wiegand S."/>
            <person name="Jogler M."/>
            <person name="Boedeker C."/>
            <person name="Peeters S.H."/>
            <person name="Rast P."/>
            <person name="Heuer A."/>
            <person name="Jetten M.S.M."/>
            <person name="Rohde M."/>
            <person name="Jogler C."/>
        </authorList>
    </citation>
    <scope>NUCLEOTIDE SEQUENCE [LARGE SCALE GENOMIC DNA]</scope>
    <source>
        <strain evidence="2 3">Poly21</strain>
    </source>
</reference>
<organism evidence="2 3">
    <name type="scientific">Allorhodopirellula heiligendammensis</name>
    <dbReference type="NCBI Taxonomy" id="2714739"/>
    <lineage>
        <taxon>Bacteria</taxon>
        <taxon>Pseudomonadati</taxon>
        <taxon>Planctomycetota</taxon>
        <taxon>Planctomycetia</taxon>
        <taxon>Pirellulales</taxon>
        <taxon>Pirellulaceae</taxon>
        <taxon>Allorhodopirellula</taxon>
    </lineage>
</organism>
<dbReference type="GO" id="GO:0022900">
    <property type="term" value="P:electron transport chain"/>
    <property type="evidence" value="ECO:0007669"/>
    <property type="project" value="InterPro"/>
</dbReference>
<dbReference type="GO" id="GO:0009055">
    <property type="term" value="F:electron transfer activity"/>
    <property type="evidence" value="ECO:0007669"/>
    <property type="project" value="InterPro"/>
</dbReference>
<accession>A0A5C6BGP3</accession>
<dbReference type="AlphaFoldDB" id="A0A5C6BGP3"/>
<sequence length="318" mass="34381">MRHHLPLLPLMLAVWGLVVIAVSPAQAQTQRARPPQFDDAVTSRIFFSEMSTAFRGDRPTLSSLRELHAATAIAQSEAAATEDSAASGHGWNKLISPLSLEDEVKRVKLKFDAGLTTPGAFNSGGYQDARLNLSILASLFAVISEYSGDVRWKSDAKTARDLVAKTARNCAAGSTPVFNEAQLRKADLQDLVSGAGLTAAKTSDQENDWSMIVDRSPLMEYCQLLVDQLSDQSNDAATAAENVDKLRKNAELLAMVGEVLTKDGMDDSEDDDYATLSHEMSTAALSVVSAIERQDFEAVRGGVGKITQSCANCHEQYR</sequence>
<dbReference type="GO" id="GO:0020037">
    <property type="term" value="F:heme binding"/>
    <property type="evidence" value="ECO:0007669"/>
    <property type="project" value="InterPro"/>
</dbReference>
<keyword evidence="3" id="KW-1185">Reference proteome</keyword>
<dbReference type="InterPro" id="IPR010980">
    <property type="entry name" value="Cyt_c/b562"/>
</dbReference>
<evidence type="ECO:0000313" key="2">
    <source>
        <dbReference type="EMBL" id="TWU10439.1"/>
    </source>
</evidence>
<feature type="signal peptide" evidence="1">
    <location>
        <begin position="1"/>
        <end position="27"/>
    </location>
</feature>
<evidence type="ECO:0000256" key="1">
    <source>
        <dbReference type="SAM" id="SignalP"/>
    </source>
</evidence>
<evidence type="ECO:0008006" key="4">
    <source>
        <dbReference type="Google" id="ProtNLM"/>
    </source>
</evidence>